<organism evidence="4 5">
    <name type="scientific">Rubricoccus marinus</name>
    <dbReference type="NCBI Taxonomy" id="716817"/>
    <lineage>
        <taxon>Bacteria</taxon>
        <taxon>Pseudomonadati</taxon>
        <taxon>Rhodothermota</taxon>
        <taxon>Rhodothermia</taxon>
        <taxon>Rhodothermales</taxon>
        <taxon>Rubricoccaceae</taxon>
        <taxon>Rubricoccus</taxon>
    </lineage>
</organism>
<dbReference type="InParanoid" id="A0A259TUK4"/>
<dbReference type="PROSITE" id="PS51257">
    <property type="entry name" value="PROKAR_LIPOPROTEIN"/>
    <property type="match status" value="1"/>
</dbReference>
<feature type="signal peptide" evidence="2">
    <location>
        <begin position="1"/>
        <end position="23"/>
    </location>
</feature>
<sequence length="197" mass="20823">MARRARPHSVVTARAALVLLVLAGCASEPSSPADGPPPTEAQTPEEARVEAAVAAIDSMRAARAASISPDETVDAETFARVCKPVGMRARALADSTGWTVRQAAIRFRNPANAATPAEAALHERFEADPALAHVWADAPGGRLYARRITVTAGCAACHGPRDDRPAFVAERYPDDRAYGFQPGDLRGVYAVFVPAQP</sequence>
<dbReference type="AlphaFoldDB" id="A0A259TUK4"/>
<dbReference type="OrthoDB" id="1494333at2"/>
<evidence type="ECO:0000256" key="1">
    <source>
        <dbReference type="SAM" id="MobiDB-lite"/>
    </source>
</evidence>
<feature type="domain" description="Tll0287-like" evidence="3">
    <location>
        <begin position="45"/>
        <end position="194"/>
    </location>
</feature>
<reference evidence="4 5" key="1">
    <citation type="submission" date="2016-11" db="EMBL/GenBank/DDBJ databases">
        <title>Study of marine rhodopsin-containing bacteria.</title>
        <authorList>
            <person name="Yoshizawa S."/>
            <person name="Kumagai Y."/>
            <person name="Kogure K."/>
        </authorList>
    </citation>
    <scope>NUCLEOTIDE SEQUENCE [LARGE SCALE GENOMIC DNA]</scope>
    <source>
        <strain evidence="4 5">SG-29</strain>
    </source>
</reference>
<keyword evidence="5" id="KW-1185">Reference proteome</keyword>
<feature type="chain" id="PRO_5012492070" description="Tll0287-like domain-containing protein" evidence="2">
    <location>
        <begin position="24"/>
        <end position="197"/>
    </location>
</feature>
<dbReference type="Pfam" id="PF11845">
    <property type="entry name" value="Tll0287-like"/>
    <property type="match status" value="1"/>
</dbReference>
<evidence type="ECO:0000259" key="3">
    <source>
        <dbReference type="Pfam" id="PF11845"/>
    </source>
</evidence>
<proteinExistence type="predicted"/>
<accession>A0A259TUK4</accession>
<dbReference type="Proteomes" id="UP000216446">
    <property type="component" value="Unassembled WGS sequence"/>
</dbReference>
<keyword evidence="2" id="KW-0732">Signal</keyword>
<evidence type="ECO:0000313" key="4">
    <source>
        <dbReference type="EMBL" id="OZC01411.1"/>
    </source>
</evidence>
<evidence type="ECO:0000313" key="5">
    <source>
        <dbReference type="Proteomes" id="UP000216446"/>
    </source>
</evidence>
<evidence type="ECO:0000256" key="2">
    <source>
        <dbReference type="SAM" id="SignalP"/>
    </source>
</evidence>
<comment type="caution">
    <text evidence="4">The sequence shown here is derived from an EMBL/GenBank/DDBJ whole genome shotgun (WGS) entry which is preliminary data.</text>
</comment>
<gene>
    <name evidence="4" type="ORF">BSZ36_17145</name>
</gene>
<feature type="region of interest" description="Disordered" evidence="1">
    <location>
        <begin position="28"/>
        <end position="47"/>
    </location>
</feature>
<dbReference type="InterPro" id="IPR021796">
    <property type="entry name" value="Tll0287-like_dom"/>
</dbReference>
<name>A0A259TUK4_9BACT</name>
<protein>
    <recommendedName>
        <fullName evidence="3">Tll0287-like domain-containing protein</fullName>
    </recommendedName>
</protein>
<dbReference type="EMBL" id="MQWB01000010">
    <property type="protein sequence ID" value="OZC01411.1"/>
    <property type="molecule type" value="Genomic_DNA"/>
</dbReference>